<dbReference type="EMBL" id="AJIL01000021">
    <property type="protein sequence ID" value="KNF02839.1"/>
    <property type="molecule type" value="Genomic_DNA"/>
</dbReference>
<organism evidence="2 3">
    <name type="scientific">Puccinia striiformis f. sp. tritici PST-78</name>
    <dbReference type="NCBI Taxonomy" id="1165861"/>
    <lineage>
        <taxon>Eukaryota</taxon>
        <taxon>Fungi</taxon>
        <taxon>Dikarya</taxon>
        <taxon>Basidiomycota</taxon>
        <taxon>Pucciniomycotina</taxon>
        <taxon>Pucciniomycetes</taxon>
        <taxon>Pucciniales</taxon>
        <taxon>Pucciniaceae</taxon>
        <taxon>Puccinia</taxon>
    </lineage>
</organism>
<reference evidence="3" key="1">
    <citation type="submission" date="2014-03" db="EMBL/GenBank/DDBJ databases">
        <title>The Genome Sequence of Puccinia striiformis f. sp. tritici PST-78.</title>
        <authorList>
            <consortium name="The Broad Institute Genome Sequencing Platform"/>
            <person name="Cuomo C."/>
            <person name="Hulbert S."/>
            <person name="Chen X."/>
            <person name="Walker B."/>
            <person name="Young S.K."/>
            <person name="Zeng Q."/>
            <person name="Gargeya S."/>
            <person name="Fitzgerald M."/>
            <person name="Haas B."/>
            <person name="Abouelleil A."/>
            <person name="Alvarado L."/>
            <person name="Arachchi H.M."/>
            <person name="Berlin A.M."/>
            <person name="Chapman S.B."/>
            <person name="Goldberg J."/>
            <person name="Griggs A."/>
            <person name="Gujja S."/>
            <person name="Hansen M."/>
            <person name="Howarth C."/>
            <person name="Imamovic A."/>
            <person name="Larimer J."/>
            <person name="McCowan C."/>
            <person name="Montmayeur A."/>
            <person name="Murphy C."/>
            <person name="Neiman D."/>
            <person name="Pearson M."/>
            <person name="Priest M."/>
            <person name="Roberts A."/>
            <person name="Saif S."/>
            <person name="Shea T."/>
            <person name="Sisk P."/>
            <person name="Sykes S."/>
            <person name="Wortman J."/>
            <person name="Nusbaum C."/>
            <person name="Birren B."/>
        </authorList>
    </citation>
    <scope>NUCLEOTIDE SEQUENCE [LARGE SCALE GENOMIC DNA]</scope>
    <source>
        <strain evidence="3">race PST-78</strain>
    </source>
</reference>
<dbReference type="AlphaFoldDB" id="A0A0L0VU76"/>
<name>A0A0L0VU76_9BASI</name>
<proteinExistence type="predicted"/>
<feature type="compositionally biased region" description="Polar residues" evidence="1">
    <location>
        <begin position="267"/>
        <end position="281"/>
    </location>
</feature>
<comment type="caution">
    <text evidence="2">The sequence shown here is derived from an EMBL/GenBank/DDBJ whole genome shotgun (WGS) entry which is preliminary data.</text>
</comment>
<dbReference type="Proteomes" id="UP000054564">
    <property type="component" value="Unassembled WGS sequence"/>
</dbReference>
<gene>
    <name evidence="2" type="ORF">PSTG_04124</name>
</gene>
<feature type="compositionally biased region" description="Acidic residues" evidence="1">
    <location>
        <begin position="1"/>
        <end position="13"/>
    </location>
</feature>
<sequence>MRGEEDPDSEEDISLAKIDRSDSDESLEERFKPDSIDNMATPEEVRIQIADAMAQMSVKFEEKLLEQNDQILAQQREIYQFKQESVNNRQEPPHQQQQQVPAPYQHSRSEAKIWQLIQRGQQSALDLYKLIKLNCSHSNRQYKLKIVDQFLLLAGSKSPGNKLTLAKWTKVFTEIEQLKIPTSELCGLVLQNSFIAPAGVDKKTFDFSVDGKLEAQESPHFADVTTVIQFACGKGKAKSSQSMNNSYAPMDLDAIQAVGQGKYIHPNNRNSPAQQQRPLSNQRRPNLLLEKASFYKGQPNPSEALKAKYGAQCLVCDSDQHWYNNCDKYWGYVRSGVFEPPPKDFASPQSTYRPPPRPAQHQGRLRQIDVPEASEGKFLLDSGASTHVSGNLKHFVTRQILPQPKTIALAVADCTVDVRFKHYKH</sequence>
<evidence type="ECO:0000256" key="1">
    <source>
        <dbReference type="SAM" id="MobiDB-lite"/>
    </source>
</evidence>
<feature type="region of interest" description="Disordered" evidence="1">
    <location>
        <begin position="343"/>
        <end position="364"/>
    </location>
</feature>
<feature type="region of interest" description="Disordered" evidence="1">
    <location>
        <begin position="85"/>
        <end position="104"/>
    </location>
</feature>
<evidence type="ECO:0000313" key="3">
    <source>
        <dbReference type="Proteomes" id="UP000054564"/>
    </source>
</evidence>
<protein>
    <submittedName>
        <fullName evidence="2">Uncharacterized protein</fullName>
    </submittedName>
</protein>
<feature type="region of interest" description="Disordered" evidence="1">
    <location>
        <begin position="262"/>
        <end position="281"/>
    </location>
</feature>
<feature type="compositionally biased region" description="Low complexity" evidence="1">
    <location>
        <begin position="93"/>
        <end position="104"/>
    </location>
</feature>
<accession>A0A0L0VU76</accession>
<feature type="compositionally biased region" description="Basic and acidic residues" evidence="1">
    <location>
        <begin position="17"/>
        <end position="35"/>
    </location>
</feature>
<keyword evidence="3" id="KW-1185">Reference proteome</keyword>
<evidence type="ECO:0000313" key="2">
    <source>
        <dbReference type="EMBL" id="KNF02839.1"/>
    </source>
</evidence>
<feature type="region of interest" description="Disordered" evidence="1">
    <location>
        <begin position="1"/>
        <end position="39"/>
    </location>
</feature>
<dbReference type="OrthoDB" id="10693627at2759"/>